<dbReference type="PANTHER" id="PTHR32089:SF112">
    <property type="entry name" value="LYSOZYME-LIKE PROTEIN-RELATED"/>
    <property type="match status" value="1"/>
</dbReference>
<keyword evidence="10" id="KW-1185">Reference proteome</keyword>
<feature type="transmembrane region" description="Helical" evidence="6">
    <location>
        <begin position="121"/>
        <end position="146"/>
    </location>
</feature>
<dbReference type="Proteomes" id="UP001596388">
    <property type="component" value="Unassembled WGS sequence"/>
</dbReference>
<evidence type="ECO:0000259" key="8">
    <source>
        <dbReference type="PROSITE" id="PS50885"/>
    </source>
</evidence>
<dbReference type="GO" id="GO:0007165">
    <property type="term" value="P:signal transduction"/>
    <property type="evidence" value="ECO:0007669"/>
    <property type="project" value="UniProtKB-KW"/>
</dbReference>
<dbReference type="AlphaFoldDB" id="A0ABD5WZK7"/>
<organism evidence="9 10">
    <name type="scientific">Halobaculum marinum</name>
    <dbReference type="NCBI Taxonomy" id="3031996"/>
    <lineage>
        <taxon>Archaea</taxon>
        <taxon>Methanobacteriati</taxon>
        <taxon>Methanobacteriota</taxon>
        <taxon>Stenosarchaea group</taxon>
        <taxon>Halobacteria</taxon>
        <taxon>Halobacteriales</taxon>
        <taxon>Haloferacaceae</taxon>
        <taxon>Halobaculum</taxon>
    </lineage>
</organism>
<evidence type="ECO:0000256" key="4">
    <source>
        <dbReference type="SAM" id="Coils"/>
    </source>
</evidence>
<comment type="caution">
    <text evidence="9">The sequence shown here is derived from an EMBL/GenBank/DDBJ whole genome shotgun (WGS) entry which is preliminary data.</text>
</comment>
<evidence type="ECO:0000256" key="5">
    <source>
        <dbReference type="SAM" id="MobiDB-lite"/>
    </source>
</evidence>
<evidence type="ECO:0000259" key="7">
    <source>
        <dbReference type="PROSITE" id="PS50111"/>
    </source>
</evidence>
<dbReference type="PROSITE" id="PS50885">
    <property type="entry name" value="HAMP"/>
    <property type="match status" value="1"/>
</dbReference>
<dbReference type="PROSITE" id="PS50111">
    <property type="entry name" value="CHEMOTAXIS_TRANSDUC_2"/>
    <property type="match status" value="1"/>
</dbReference>
<comment type="similarity">
    <text evidence="2">Belongs to the methyl-accepting chemotaxis (MCP) protein family.</text>
</comment>
<feature type="coiled-coil region" evidence="4">
    <location>
        <begin position="467"/>
        <end position="494"/>
    </location>
</feature>
<keyword evidence="6" id="KW-0812">Transmembrane</keyword>
<protein>
    <submittedName>
        <fullName evidence="9">Methyl-accepting chemotaxis protein</fullName>
    </submittedName>
</protein>
<feature type="coiled-coil region" evidence="4">
    <location>
        <begin position="388"/>
        <end position="422"/>
    </location>
</feature>
<evidence type="ECO:0000256" key="3">
    <source>
        <dbReference type="PROSITE-ProRule" id="PRU00284"/>
    </source>
</evidence>
<feature type="transmembrane region" description="Helical" evidence="6">
    <location>
        <begin position="45"/>
        <end position="63"/>
    </location>
</feature>
<dbReference type="SMART" id="SM00304">
    <property type="entry name" value="HAMP"/>
    <property type="match status" value="2"/>
</dbReference>
<feature type="domain" description="HAMP" evidence="8">
    <location>
        <begin position="262"/>
        <end position="305"/>
    </location>
</feature>
<accession>A0ABD5WZK7</accession>
<evidence type="ECO:0000256" key="1">
    <source>
        <dbReference type="ARBA" id="ARBA00023224"/>
    </source>
</evidence>
<dbReference type="RefSeq" id="WP_276238147.1">
    <property type="nucleotide sequence ID" value="NZ_CP119989.1"/>
</dbReference>
<feature type="transmembrane region" description="Helical" evidence="6">
    <location>
        <begin position="83"/>
        <end position="100"/>
    </location>
</feature>
<dbReference type="SUPFAM" id="SSF58104">
    <property type="entry name" value="Methyl-accepting chemotaxis protein (MCP) signaling domain"/>
    <property type="match status" value="1"/>
</dbReference>
<dbReference type="InterPro" id="IPR003660">
    <property type="entry name" value="HAMP_dom"/>
</dbReference>
<dbReference type="EMBL" id="JBHTAG010000003">
    <property type="protein sequence ID" value="MFC7097378.1"/>
    <property type="molecule type" value="Genomic_DNA"/>
</dbReference>
<dbReference type="Gene3D" id="1.10.287.950">
    <property type="entry name" value="Methyl-accepting chemotaxis protein"/>
    <property type="match status" value="1"/>
</dbReference>
<keyword evidence="4" id="KW-0175">Coiled coil</keyword>
<keyword evidence="6" id="KW-0472">Membrane</keyword>
<sequence length="662" mass="70657">MSNVEGTRTGAGVAQRFRGKVDEVIRYTPSGDTIPDEQWKKRHRTILIALVAHIPFLTALGLYEGTESLVTGATIPAVPTWLVGGQAVFLVGIALLANWSRLGRRWQTALTSLGLMASSTFLVRFSGGFIEAHFHFFVVMAVVALYEDWVPFALGLVYVSGSHVIFSMIDPTNVYNHEAAIQNPWVWAGIHAVFILFLAAALMRNWFSIEKSREAADERMAAVERQKSQVRDAEEAMAEAKQRREEVERLNEVLESKADAYSARMARAADGELTVRLDADSKSEAMAEIGEAFNEMMDEMEAAVSDVKSVSRQVSSASGQASVGVSEASRAVDRMNEASDGIADSADEQRDLLEEVAGEMNTLSATIEEVASSAESVAEISQETASVAESSEEAAAEAIDRMDEVEDTIDTTVDNVKSLDEQMDEIGDIVDLIGDIANQTNLLALNASIEAARAGGGGDSNGFTVVADEVKQLAEETQEAATEIESLIERTQSRTDATVDEVREAEAHIAESAAAVEEVSESLSTVATNTEETNHGVHEISSATEDQAASTEEAVAMIEPVIDISRQTATDATEAADTAEEQTESMAAVSAETESLSAQADRLTDLLAEFEVGGTVAADAGSPSGDRAEVAGDGGARVAIEDGGTTEDDGEFQFGAESDAER</sequence>
<dbReference type="PANTHER" id="PTHR32089">
    <property type="entry name" value="METHYL-ACCEPTING CHEMOTAXIS PROTEIN MCPB"/>
    <property type="match status" value="1"/>
</dbReference>
<reference evidence="9 10" key="1">
    <citation type="journal article" date="2019" name="Int. J. Syst. Evol. Microbiol.">
        <title>The Global Catalogue of Microorganisms (GCM) 10K type strain sequencing project: providing services to taxonomists for standard genome sequencing and annotation.</title>
        <authorList>
            <consortium name="The Broad Institute Genomics Platform"/>
            <consortium name="The Broad Institute Genome Sequencing Center for Infectious Disease"/>
            <person name="Wu L."/>
            <person name="Ma J."/>
        </authorList>
    </citation>
    <scope>NUCLEOTIDE SEQUENCE [LARGE SCALE GENOMIC DNA]</scope>
    <source>
        <strain evidence="9 10">DT55</strain>
    </source>
</reference>
<keyword evidence="6" id="KW-1133">Transmembrane helix</keyword>
<dbReference type="InterPro" id="IPR004090">
    <property type="entry name" value="Chemotax_Me-accpt_rcpt"/>
</dbReference>
<evidence type="ECO:0000313" key="10">
    <source>
        <dbReference type="Proteomes" id="UP001596388"/>
    </source>
</evidence>
<dbReference type="InterPro" id="IPR004089">
    <property type="entry name" value="MCPsignal_dom"/>
</dbReference>
<keyword evidence="1 3" id="KW-0807">Transducer</keyword>
<evidence type="ECO:0000313" key="9">
    <source>
        <dbReference type="EMBL" id="MFC7097378.1"/>
    </source>
</evidence>
<gene>
    <name evidence="9" type="ORF">ACFQKD_08675</name>
</gene>
<dbReference type="GeneID" id="79268714"/>
<evidence type="ECO:0000256" key="2">
    <source>
        <dbReference type="ARBA" id="ARBA00029447"/>
    </source>
</evidence>
<feature type="region of interest" description="Disordered" evidence="5">
    <location>
        <begin position="616"/>
        <end position="662"/>
    </location>
</feature>
<feature type="coiled-coil region" evidence="4">
    <location>
        <begin position="213"/>
        <end position="264"/>
    </location>
</feature>
<dbReference type="Pfam" id="PF00015">
    <property type="entry name" value="MCPsignal"/>
    <property type="match status" value="1"/>
</dbReference>
<dbReference type="PRINTS" id="PR00260">
    <property type="entry name" value="CHEMTRNSDUCR"/>
</dbReference>
<feature type="domain" description="Methyl-accepting transducer" evidence="7">
    <location>
        <begin position="324"/>
        <end position="562"/>
    </location>
</feature>
<proteinExistence type="inferred from homology"/>
<dbReference type="SMART" id="SM00283">
    <property type="entry name" value="MA"/>
    <property type="match status" value="1"/>
</dbReference>
<name>A0ABD5WZK7_9EURY</name>
<evidence type="ECO:0000256" key="6">
    <source>
        <dbReference type="SAM" id="Phobius"/>
    </source>
</evidence>
<dbReference type="CDD" id="cd11386">
    <property type="entry name" value="MCP_signal"/>
    <property type="match status" value="1"/>
</dbReference>
<feature type="transmembrane region" description="Helical" evidence="6">
    <location>
        <begin position="185"/>
        <end position="203"/>
    </location>
</feature>